<name>A0A118JVH9_CYNCS</name>
<dbReference type="PANTHER" id="PTHR34484:SF2">
    <property type="entry name" value="OS02G0832600 PROTEIN"/>
    <property type="match status" value="1"/>
</dbReference>
<proteinExistence type="predicted"/>
<accession>A0A118JVH9</accession>
<gene>
    <name evidence="2" type="ORF">Ccrd_004208</name>
</gene>
<feature type="region of interest" description="Disordered" evidence="1">
    <location>
        <begin position="283"/>
        <end position="315"/>
    </location>
</feature>
<reference evidence="2 3" key="1">
    <citation type="journal article" date="2016" name="Sci. Rep.">
        <title>The genome sequence of the outbreeding globe artichoke constructed de novo incorporating a phase-aware low-pass sequencing strategy of F1 progeny.</title>
        <authorList>
            <person name="Scaglione D."/>
            <person name="Reyes-Chin-Wo S."/>
            <person name="Acquadro A."/>
            <person name="Froenicke L."/>
            <person name="Portis E."/>
            <person name="Beitel C."/>
            <person name="Tirone M."/>
            <person name="Mauro R."/>
            <person name="Lo Monaco A."/>
            <person name="Mauromicale G."/>
            <person name="Faccioli P."/>
            <person name="Cattivelli L."/>
            <person name="Rieseberg L."/>
            <person name="Michelmore R."/>
            <person name="Lanteri S."/>
        </authorList>
    </citation>
    <scope>NUCLEOTIDE SEQUENCE [LARGE SCALE GENOMIC DNA]</scope>
    <source>
        <strain evidence="2">2C</strain>
    </source>
</reference>
<evidence type="ECO:0000313" key="2">
    <source>
        <dbReference type="EMBL" id="KVH93731.1"/>
    </source>
</evidence>
<feature type="region of interest" description="Disordered" evidence="1">
    <location>
        <begin position="1"/>
        <end position="36"/>
    </location>
</feature>
<sequence length="315" mass="34451">MKGLIRLRSPGHEADVAEDEEDEEGGLSESDVEEHLEAERRLDHDLSIFEMIYPNCGVGDHSSYHFENIVADHTTSASFPGDLSLIKPFIEPYALTLHSSFTMSTKTSLDGENFGVGSTTAVRGNGENKDVMPLASFARMRKNVMFFGAKGVSSGLQSILLLQFLECRRIISSSTTNIVVVDTTNATHNCNSFPWKRRGVLEIDKEEERVSEDGQNMQSIEVATTRKRSFRKALQELKISGVSAKHFIDEDSTTVSQNETTGSATCLIHKKQKKQKHVTVIHPLGPAPTFSSSDSALSSSGFSGRSSSSSSLSLS</sequence>
<organism evidence="2 3">
    <name type="scientific">Cynara cardunculus var. scolymus</name>
    <name type="common">Globe artichoke</name>
    <name type="synonym">Cynara scolymus</name>
    <dbReference type="NCBI Taxonomy" id="59895"/>
    <lineage>
        <taxon>Eukaryota</taxon>
        <taxon>Viridiplantae</taxon>
        <taxon>Streptophyta</taxon>
        <taxon>Embryophyta</taxon>
        <taxon>Tracheophyta</taxon>
        <taxon>Spermatophyta</taxon>
        <taxon>Magnoliopsida</taxon>
        <taxon>eudicotyledons</taxon>
        <taxon>Gunneridae</taxon>
        <taxon>Pentapetalae</taxon>
        <taxon>asterids</taxon>
        <taxon>campanulids</taxon>
        <taxon>Asterales</taxon>
        <taxon>Asteraceae</taxon>
        <taxon>Carduoideae</taxon>
        <taxon>Cardueae</taxon>
        <taxon>Carduinae</taxon>
        <taxon>Cynara</taxon>
    </lineage>
</organism>
<feature type="compositionally biased region" description="Low complexity" evidence="1">
    <location>
        <begin position="291"/>
        <end position="315"/>
    </location>
</feature>
<protein>
    <submittedName>
        <fullName evidence="2">Uncharacterized protein</fullName>
    </submittedName>
</protein>
<feature type="compositionally biased region" description="Acidic residues" evidence="1">
    <location>
        <begin position="16"/>
        <end position="32"/>
    </location>
</feature>
<dbReference type="Proteomes" id="UP000243975">
    <property type="component" value="Unassembled WGS sequence"/>
</dbReference>
<dbReference type="AlphaFoldDB" id="A0A118JVH9"/>
<dbReference type="PANTHER" id="PTHR34484">
    <property type="entry name" value="OS02G0832600 PROTEIN"/>
    <property type="match status" value="1"/>
</dbReference>
<evidence type="ECO:0000313" key="3">
    <source>
        <dbReference type="Proteomes" id="UP000243975"/>
    </source>
</evidence>
<dbReference type="EMBL" id="LEKV01004609">
    <property type="protein sequence ID" value="KVH93731.1"/>
    <property type="molecule type" value="Genomic_DNA"/>
</dbReference>
<dbReference type="STRING" id="59895.A0A118JVH9"/>
<evidence type="ECO:0000256" key="1">
    <source>
        <dbReference type="SAM" id="MobiDB-lite"/>
    </source>
</evidence>
<comment type="caution">
    <text evidence="2">The sequence shown here is derived from an EMBL/GenBank/DDBJ whole genome shotgun (WGS) entry which is preliminary data.</text>
</comment>
<dbReference type="Gramene" id="KVH93731">
    <property type="protein sequence ID" value="KVH93731"/>
    <property type="gene ID" value="Ccrd_004208"/>
</dbReference>
<keyword evidence="3" id="KW-1185">Reference proteome</keyword>